<evidence type="ECO:0000256" key="1">
    <source>
        <dbReference type="SAM" id="SignalP"/>
    </source>
</evidence>
<dbReference type="AlphaFoldDB" id="A0A7W3M0I7"/>
<dbReference type="Proteomes" id="UP000572680">
    <property type="component" value="Unassembled WGS sequence"/>
</dbReference>
<dbReference type="RefSeq" id="WP_182849444.1">
    <property type="nucleotide sequence ID" value="NZ_BAAALP010000086.1"/>
</dbReference>
<keyword evidence="3" id="KW-1185">Reference proteome</keyword>
<sequence>MVRKSLVSRAAVVGGLSASLAMGAAPAMAAAPDAHPAAVQVAKAKQKQHSFWVRVNPGPRGTTVPSRARGPLTKTKVGANVLLRVAQVHRNAPVKVQLVAQNGKALGPAVTVKRTDAGRTVRLNKVRVKPGTRFHLSLRSASKQVGSSLKGTVLY</sequence>
<dbReference type="EMBL" id="JACJIA010000027">
    <property type="protein sequence ID" value="MBA8957639.1"/>
    <property type="molecule type" value="Genomic_DNA"/>
</dbReference>
<feature type="signal peptide" evidence="1">
    <location>
        <begin position="1"/>
        <end position="29"/>
    </location>
</feature>
<name>A0A7W3M0I7_ACTNM</name>
<keyword evidence="1" id="KW-0732">Signal</keyword>
<comment type="caution">
    <text evidence="2">The sequence shown here is derived from an EMBL/GenBank/DDBJ whole genome shotgun (WGS) entry which is preliminary data.</text>
</comment>
<accession>A0A7W3M0I7</accession>
<reference evidence="2 3" key="1">
    <citation type="submission" date="2020-08" db="EMBL/GenBank/DDBJ databases">
        <title>Genomic Encyclopedia of Type Strains, Phase IV (KMG-IV): sequencing the most valuable type-strain genomes for metagenomic binning, comparative biology and taxonomic classification.</title>
        <authorList>
            <person name="Goeker M."/>
        </authorList>
    </citation>
    <scope>NUCLEOTIDE SEQUENCE [LARGE SCALE GENOMIC DNA]</scope>
    <source>
        <strain evidence="2 3">DSM 44197</strain>
    </source>
</reference>
<evidence type="ECO:0000313" key="3">
    <source>
        <dbReference type="Proteomes" id="UP000572680"/>
    </source>
</evidence>
<evidence type="ECO:0000313" key="2">
    <source>
        <dbReference type="EMBL" id="MBA8957639.1"/>
    </source>
</evidence>
<protein>
    <submittedName>
        <fullName evidence="2">Phosphodiesterase/alkaline phosphatase D-like protein</fullName>
    </submittedName>
</protein>
<feature type="chain" id="PRO_5030835296" evidence="1">
    <location>
        <begin position="30"/>
        <end position="155"/>
    </location>
</feature>
<organism evidence="2 3">
    <name type="scientific">Actinomadura namibiensis</name>
    <dbReference type="NCBI Taxonomy" id="182080"/>
    <lineage>
        <taxon>Bacteria</taxon>
        <taxon>Bacillati</taxon>
        <taxon>Actinomycetota</taxon>
        <taxon>Actinomycetes</taxon>
        <taxon>Streptosporangiales</taxon>
        <taxon>Thermomonosporaceae</taxon>
        <taxon>Actinomadura</taxon>
    </lineage>
</organism>
<gene>
    <name evidence="2" type="ORF">HNR61_009334</name>
</gene>
<proteinExistence type="predicted"/>